<dbReference type="FunFam" id="1.10.287.180:FF:000001">
    <property type="entry name" value="Transcription elongation factor GreA"/>
    <property type="match status" value="1"/>
</dbReference>
<sequence>MPKDVILTPEGLEKLKEELEHLSTEKRREVAERIKEAREFGDISENSEYDDAKNEQAMLESRILALEEKLRSAQVIDADEVSKDVVGIGSVVTIKDEKTEKSQTFTIVGSAEADMAEMKLSNESPVGRALIGHKKNDVVSVQVPKGPARKLKITKIEVGL</sequence>
<dbReference type="GO" id="GO:0070063">
    <property type="term" value="F:RNA polymerase binding"/>
    <property type="evidence" value="ECO:0007669"/>
    <property type="project" value="InterPro"/>
</dbReference>
<evidence type="ECO:0000313" key="12">
    <source>
        <dbReference type="EMBL" id="PTL56513.1"/>
    </source>
</evidence>
<evidence type="ECO:0000256" key="4">
    <source>
        <dbReference type="ARBA" id="ARBA00023125"/>
    </source>
</evidence>
<dbReference type="NCBIfam" id="NF001263">
    <property type="entry name" value="PRK00226.1-4"/>
    <property type="match status" value="1"/>
</dbReference>
<dbReference type="PROSITE" id="PS00830">
    <property type="entry name" value="GREAB_2"/>
    <property type="match status" value="1"/>
</dbReference>
<dbReference type="InterPro" id="IPR023459">
    <property type="entry name" value="Tscrpt_elong_fac_GreA/B_fam"/>
</dbReference>
<dbReference type="NCBIfam" id="TIGR01462">
    <property type="entry name" value="greA"/>
    <property type="match status" value="1"/>
</dbReference>
<dbReference type="AlphaFoldDB" id="A0A2T4UFE9"/>
<dbReference type="PIRSF" id="PIRSF006092">
    <property type="entry name" value="GreA_GreB"/>
    <property type="match status" value="1"/>
</dbReference>
<keyword evidence="8" id="KW-0175">Coiled coil</keyword>
<dbReference type="RefSeq" id="WP_107570232.1">
    <property type="nucleotide sequence ID" value="NZ_PYYB01000002.1"/>
</dbReference>
<dbReference type="GO" id="GO:0006354">
    <property type="term" value="P:DNA-templated transcription elongation"/>
    <property type="evidence" value="ECO:0007669"/>
    <property type="project" value="TreeGrafter"/>
</dbReference>
<dbReference type="FunFam" id="3.10.50.30:FF:000001">
    <property type="entry name" value="Transcription elongation factor GreA"/>
    <property type="match status" value="1"/>
</dbReference>
<evidence type="ECO:0000256" key="2">
    <source>
        <dbReference type="ARBA" id="ARBA00013729"/>
    </source>
</evidence>
<dbReference type="InterPro" id="IPR018151">
    <property type="entry name" value="TF_GreA/GreB_CS"/>
</dbReference>
<evidence type="ECO:0000259" key="10">
    <source>
        <dbReference type="Pfam" id="PF01272"/>
    </source>
</evidence>
<dbReference type="NCBIfam" id="NF001261">
    <property type="entry name" value="PRK00226.1-2"/>
    <property type="match status" value="1"/>
</dbReference>
<dbReference type="InterPro" id="IPR028624">
    <property type="entry name" value="Tscrpt_elong_fac_GreA/B"/>
</dbReference>
<protein>
    <recommendedName>
        <fullName evidence="2 8">Transcription elongation factor GreA</fullName>
    </recommendedName>
    <alternativeName>
        <fullName evidence="7 8">Transcript cleavage factor GreA</fullName>
    </alternativeName>
</protein>
<dbReference type="SUPFAM" id="SSF46557">
    <property type="entry name" value="GreA transcript cleavage protein, N-terminal domain"/>
    <property type="match status" value="1"/>
</dbReference>
<evidence type="ECO:0000313" key="13">
    <source>
        <dbReference type="Proteomes" id="UP000240739"/>
    </source>
</evidence>
<accession>A0A2T4UFE9</accession>
<keyword evidence="12" id="KW-0648">Protein biosynthesis</keyword>
<evidence type="ECO:0000256" key="7">
    <source>
        <dbReference type="ARBA" id="ARBA00030776"/>
    </source>
</evidence>
<evidence type="ECO:0000256" key="6">
    <source>
        <dbReference type="ARBA" id="ARBA00024916"/>
    </source>
</evidence>
<dbReference type="SUPFAM" id="SSF54534">
    <property type="entry name" value="FKBP-like"/>
    <property type="match status" value="1"/>
</dbReference>
<keyword evidence="12" id="KW-0251">Elongation factor</keyword>
<dbReference type="InterPro" id="IPR036805">
    <property type="entry name" value="Tscrpt_elong_fac_GreA/B_N_sf"/>
</dbReference>
<dbReference type="OrthoDB" id="9797227at2"/>
<dbReference type="Pfam" id="PF03449">
    <property type="entry name" value="GreA_GreB_N"/>
    <property type="match status" value="1"/>
</dbReference>
<evidence type="ECO:0000256" key="3">
    <source>
        <dbReference type="ARBA" id="ARBA00023015"/>
    </source>
</evidence>
<gene>
    <name evidence="8" type="primary">greA</name>
    <name evidence="12" type="ORF">C7Y72_16285</name>
</gene>
<proteinExistence type="inferred from homology"/>
<dbReference type="GO" id="GO:0032784">
    <property type="term" value="P:regulation of DNA-templated transcription elongation"/>
    <property type="evidence" value="ECO:0007669"/>
    <property type="project" value="UniProtKB-UniRule"/>
</dbReference>
<keyword evidence="5 8" id="KW-0804">Transcription</keyword>
<feature type="domain" description="Transcription elongation factor GreA/GreB C-terminal" evidence="10">
    <location>
        <begin position="82"/>
        <end position="157"/>
    </location>
</feature>
<feature type="domain" description="Transcription elongation factor GreA/GreB N-terminal" evidence="11">
    <location>
        <begin position="5"/>
        <end position="75"/>
    </location>
</feature>
<dbReference type="Gene3D" id="3.10.50.30">
    <property type="entry name" value="Transcription elongation factor, GreA/GreB, C-terminal domain"/>
    <property type="match status" value="1"/>
</dbReference>
<comment type="function">
    <text evidence="6 8 9">Necessary for efficient RNA polymerase transcription elongation past template-encoded arresting sites. The arresting sites in DNA have the property of trapping a certain fraction of elongating RNA polymerases that pass through, resulting in locked ternary complexes. Cleavage of the nascent transcript by cleavage factors such as GreA or GreB allows the resumption of elongation from the new 3'terminus. GreA releases sequences of 2 to 3 nucleotides.</text>
</comment>
<feature type="coiled-coil region" evidence="8">
    <location>
        <begin position="12"/>
        <end position="69"/>
    </location>
</feature>
<dbReference type="Proteomes" id="UP000240739">
    <property type="component" value="Unassembled WGS sequence"/>
</dbReference>
<dbReference type="InterPro" id="IPR001437">
    <property type="entry name" value="Tscrpt_elong_fac_GreA/B_C"/>
</dbReference>
<comment type="caution">
    <text evidence="12">The sequence shown here is derived from an EMBL/GenBank/DDBJ whole genome shotgun (WGS) entry which is preliminary data.</text>
</comment>
<keyword evidence="4 8" id="KW-0238">DNA-binding</keyword>
<dbReference type="GO" id="GO:0003677">
    <property type="term" value="F:DNA binding"/>
    <property type="evidence" value="ECO:0007669"/>
    <property type="project" value="UniProtKB-UniRule"/>
</dbReference>
<organism evidence="12 13">
    <name type="scientific">Paraconexibacter algicola</name>
    <dbReference type="NCBI Taxonomy" id="2133960"/>
    <lineage>
        <taxon>Bacteria</taxon>
        <taxon>Bacillati</taxon>
        <taxon>Actinomycetota</taxon>
        <taxon>Thermoleophilia</taxon>
        <taxon>Solirubrobacterales</taxon>
        <taxon>Paraconexibacteraceae</taxon>
        <taxon>Paraconexibacter</taxon>
    </lineage>
</organism>
<evidence type="ECO:0000259" key="11">
    <source>
        <dbReference type="Pfam" id="PF03449"/>
    </source>
</evidence>
<evidence type="ECO:0000256" key="5">
    <source>
        <dbReference type="ARBA" id="ARBA00023163"/>
    </source>
</evidence>
<dbReference type="GO" id="GO:0003746">
    <property type="term" value="F:translation elongation factor activity"/>
    <property type="evidence" value="ECO:0007669"/>
    <property type="project" value="UniProtKB-KW"/>
</dbReference>
<name>A0A2T4UFE9_9ACTN</name>
<evidence type="ECO:0000256" key="9">
    <source>
        <dbReference type="RuleBase" id="RU000556"/>
    </source>
</evidence>
<dbReference type="PANTHER" id="PTHR30437:SF4">
    <property type="entry name" value="TRANSCRIPTION ELONGATION FACTOR GREA"/>
    <property type="match status" value="1"/>
</dbReference>
<dbReference type="Gene3D" id="1.10.287.180">
    <property type="entry name" value="Transcription elongation factor, GreA/GreB, N-terminal domain"/>
    <property type="match status" value="1"/>
</dbReference>
<keyword evidence="3 8" id="KW-0805">Transcription regulation</keyword>
<dbReference type="InterPro" id="IPR036953">
    <property type="entry name" value="GreA/GreB_C_sf"/>
</dbReference>
<dbReference type="Pfam" id="PF01272">
    <property type="entry name" value="GreA_GreB"/>
    <property type="match status" value="1"/>
</dbReference>
<comment type="similarity">
    <text evidence="1 8 9">Belongs to the GreA/GreB family.</text>
</comment>
<dbReference type="InterPro" id="IPR022691">
    <property type="entry name" value="Tscrpt_elong_fac_GreA/B_N"/>
</dbReference>
<keyword evidence="13" id="KW-1185">Reference proteome</keyword>
<dbReference type="EMBL" id="PYYB01000002">
    <property type="protein sequence ID" value="PTL56513.1"/>
    <property type="molecule type" value="Genomic_DNA"/>
</dbReference>
<dbReference type="PANTHER" id="PTHR30437">
    <property type="entry name" value="TRANSCRIPTION ELONGATION FACTOR GREA"/>
    <property type="match status" value="1"/>
</dbReference>
<reference evidence="12 13" key="1">
    <citation type="submission" date="2018-03" db="EMBL/GenBank/DDBJ databases">
        <title>Aquarubrobacter algicola gen. nov., sp. nov., a novel actinobacterium isolated from shallow eutrophic lake during the end of cyanobacterial harmful algal blooms.</title>
        <authorList>
            <person name="Chun S.J."/>
        </authorList>
    </citation>
    <scope>NUCLEOTIDE SEQUENCE [LARGE SCALE GENOMIC DNA]</scope>
    <source>
        <strain evidence="12 13">Seoho-28</strain>
    </source>
</reference>
<evidence type="ECO:0000256" key="1">
    <source>
        <dbReference type="ARBA" id="ARBA00008213"/>
    </source>
</evidence>
<dbReference type="PROSITE" id="PS00829">
    <property type="entry name" value="GREAB_1"/>
    <property type="match status" value="1"/>
</dbReference>
<dbReference type="InterPro" id="IPR006359">
    <property type="entry name" value="Tscrpt_elong_fac_GreA"/>
</dbReference>
<dbReference type="HAMAP" id="MF_00105">
    <property type="entry name" value="GreA_GreB"/>
    <property type="match status" value="1"/>
</dbReference>
<evidence type="ECO:0000256" key="8">
    <source>
        <dbReference type="HAMAP-Rule" id="MF_00105"/>
    </source>
</evidence>